<dbReference type="InterPro" id="IPR037883">
    <property type="entry name" value="Knr4/Smi1-like_sf"/>
</dbReference>
<name>W9HMJ1_FUSOX</name>
<protein>
    <recommendedName>
        <fullName evidence="2">Knr4/Smi1-like domain-containing protein</fullName>
    </recommendedName>
</protein>
<dbReference type="HOGENOM" id="CLU_572495_0_0_1"/>
<dbReference type="InterPro" id="IPR018958">
    <property type="entry name" value="Knr4/Smi1-like_dom"/>
</dbReference>
<reference evidence="3 4" key="1">
    <citation type="submission" date="2011-06" db="EMBL/GenBank/DDBJ databases">
        <title>The Genome Sequence of Fusarium oxysporum FOSC 3-a.</title>
        <authorList>
            <consortium name="The Broad Institute Genome Sequencing Platform"/>
            <person name="Ma L.-J."/>
            <person name="Gale L.R."/>
            <person name="Schwartz D.C."/>
            <person name="Zhou S."/>
            <person name="Corby-Kistler H."/>
            <person name="Young S.K."/>
            <person name="Zeng Q."/>
            <person name="Gargeya S."/>
            <person name="Fitzgerald M."/>
            <person name="Haas B."/>
            <person name="Abouelleil A."/>
            <person name="Alvarado L."/>
            <person name="Arachchi H.M."/>
            <person name="Berlin A."/>
            <person name="Brown A."/>
            <person name="Chapman S.B."/>
            <person name="Chen Z."/>
            <person name="Dunbar C."/>
            <person name="Freedman E."/>
            <person name="Gearin G."/>
            <person name="Gellesch M."/>
            <person name="Goldberg J."/>
            <person name="Griggs A."/>
            <person name="Gujja S."/>
            <person name="Heiman D."/>
            <person name="Howarth C."/>
            <person name="Larson L."/>
            <person name="Lui A."/>
            <person name="MacDonald P.J.P."/>
            <person name="Mehta T."/>
            <person name="Montmayeur A."/>
            <person name="Murphy C."/>
            <person name="Neiman D."/>
            <person name="Pearson M."/>
            <person name="Priest M."/>
            <person name="Roberts A."/>
            <person name="Saif S."/>
            <person name="Shea T."/>
            <person name="Shenoy N."/>
            <person name="Sisk P."/>
            <person name="Stolte C."/>
            <person name="Sykes S."/>
            <person name="Wortman J."/>
            <person name="Nusbaum C."/>
            <person name="Birren B."/>
        </authorList>
    </citation>
    <scope>NUCLEOTIDE SEQUENCE [LARGE SCALE GENOMIC DNA]</scope>
    <source>
        <strain evidence="4">FOSC 3-a</strain>
    </source>
</reference>
<dbReference type="Gene3D" id="3.40.1580.10">
    <property type="entry name" value="SMI1/KNR4-like"/>
    <property type="match status" value="1"/>
</dbReference>
<evidence type="ECO:0000256" key="1">
    <source>
        <dbReference type="SAM" id="MobiDB-lite"/>
    </source>
</evidence>
<dbReference type="Pfam" id="PF09346">
    <property type="entry name" value="SMI1_KNR4"/>
    <property type="match status" value="1"/>
</dbReference>
<dbReference type="AlphaFoldDB" id="W9HMJ1"/>
<evidence type="ECO:0000259" key="2">
    <source>
        <dbReference type="SMART" id="SM00860"/>
    </source>
</evidence>
<feature type="compositionally biased region" description="Basic and acidic residues" evidence="1">
    <location>
        <begin position="100"/>
        <end position="117"/>
    </location>
</feature>
<dbReference type="SMART" id="SM00860">
    <property type="entry name" value="SMI1_KNR4"/>
    <property type="match status" value="1"/>
</dbReference>
<dbReference type="SUPFAM" id="SSF160631">
    <property type="entry name" value="SMI1/KNR4-like"/>
    <property type="match status" value="1"/>
</dbReference>
<dbReference type="OrthoDB" id="2788868at2759"/>
<gene>
    <name evidence="3" type="ORF">FOYG_13620</name>
</gene>
<organism evidence="3 4">
    <name type="scientific">Fusarium oxysporum NRRL 32931</name>
    <dbReference type="NCBI Taxonomy" id="660029"/>
    <lineage>
        <taxon>Eukaryota</taxon>
        <taxon>Fungi</taxon>
        <taxon>Dikarya</taxon>
        <taxon>Ascomycota</taxon>
        <taxon>Pezizomycotina</taxon>
        <taxon>Sordariomycetes</taxon>
        <taxon>Hypocreomycetidae</taxon>
        <taxon>Hypocreales</taxon>
        <taxon>Nectriaceae</taxon>
        <taxon>Fusarium</taxon>
        <taxon>Fusarium oxysporum species complex</taxon>
    </lineage>
</organism>
<evidence type="ECO:0000313" key="3">
    <source>
        <dbReference type="EMBL" id="EWY83833.1"/>
    </source>
</evidence>
<proteinExistence type="predicted"/>
<feature type="region of interest" description="Disordered" evidence="1">
    <location>
        <begin position="100"/>
        <end position="127"/>
    </location>
</feature>
<accession>W9HMJ1</accession>
<dbReference type="EMBL" id="JH717847">
    <property type="protein sequence ID" value="EWY83833.1"/>
    <property type="molecule type" value="Genomic_DNA"/>
</dbReference>
<evidence type="ECO:0000313" key="4">
    <source>
        <dbReference type="Proteomes" id="UP000030753"/>
    </source>
</evidence>
<sequence length="486" mass="55093">MLVPKPQQRELSCILTPITMAQPNKYDREAILTNTSLPGVYNKLVELAEEFCVLGEINTAKGLVSLLLQDTTSDWQRNQRHHFEPYFAAVNIWPDEIPEKERSEAASDKTATKHALDTDDVEEQDDKGNFQEQIKKVHEYGADASILADALSTAFRLALKQTSDLDEVQNDPRVQEVLELLAQNLYKEGIISRLAGRHELSGLLATCVLARKVPVDKKKIENLGQEVIETFRERFINGRRPLGIESKPMKEVLLELERNTKPRSLGFWEEMEQEPPETLFNLPPATDEQITSLEERLKVTLPDDYKEFLKITNGFGGTWNGFHLDPPLHGVDDVQWSDPLLEISFLEFHENISGASELKLPESDEWPSSGPTIEIGREDVLGILLITPDYTKGVLEAYDTAFKGSDTSEDNKRQNMKVIEARHGSYEEMKKLEWATIEFHDSEDIPCGTFRQFLENRLRRTTTVGFPDENSKEAGSLAYSCLADNS</sequence>
<feature type="domain" description="Knr4/Smi1-like" evidence="2">
    <location>
        <begin position="284"/>
        <end position="456"/>
    </location>
</feature>
<dbReference type="Proteomes" id="UP000030753">
    <property type="component" value="Unassembled WGS sequence"/>
</dbReference>